<evidence type="ECO:0000256" key="1">
    <source>
        <dbReference type="SAM" id="Phobius"/>
    </source>
</evidence>
<keyword evidence="1" id="KW-0472">Membrane</keyword>
<name>A0ABD1HVV4_SALDI</name>
<feature type="domain" description="DUF4220" evidence="2">
    <location>
        <begin position="52"/>
        <end position="420"/>
    </location>
</feature>
<dbReference type="Pfam" id="PF04578">
    <property type="entry name" value="DUF594"/>
    <property type="match status" value="1"/>
</dbReference>
<dbReference type="InterPro" id="IPR007658">
    <property type="entry name" value="DUF594"/>
</dbReference>
<reference evidence="3 4" key="1">
    <citation type="submission" date="2024-06" db="EMBL/GenBank/DDBJ databases">
        <title>A chromosome level genome sequence of Diviner's sage (Salvia divinorum).</title>
        <authorList>
            <person name="Ford S.A."/>
            <person name="Ro D.-K."/>
            <person name="Ness R.W."/>
            <person name="Phillips M.A."/>
        </authorList>
    </citation>
    <scope>NUCLEOTIDE SEQUENCE [LARGE SCALE GENOMIC DNA]</scope>
    <source>
        <strain evidence="3">SAF-2024a</strain>
        <tissue evidence="3">Leaf</tissue>
    </source>
</reference>
<keyword evidence="1" id="KW-0812">Transmembrane</keyword>
<organism evidence="3 4">
    <name type="scientific">Salvia divinorum</name>
    <name type="common">Maria pastora</name>
    <name type="synonym">Diviner's sage</name>
    <dbReference type="NCBI Taxonomy" id="28513"/>
    <lineage>
        <taxon>Eukaryota</taxon>
        <taxon>Viridiplantae</taxon>
        <taxon>Streptophyta</taxon>
        <taxon>Embryophyta</taxon>
        <taxon>Tracheophyta</taxon>
        <taxon>Spermatophyta</taxon>
        <taxon>Magnoliopsida</taxon>
        <taxon>eudicotyledons</taxon>
        <taxon>Gunneridae</taxon>
        <taxon>Pentapetalae</taxon>
        <taxon>asterids</taxon>
        <taxon>lamiids</taxon>
        <taxon>Lamiales</taxon>
        <taxon>Lamiaceae</taxon>
        <taxon>Nepetoideae</taxon>
        <taxon>Mentheae</taxon>
        <taxon>Salviinae</taxon>
        <taxon>Salvia</taxon>
        <taxon>Salvia subgen. Calosphace</taxon>
    </lineage>
</organism>
<dbReference type="EMBL" id="JBEAFC010000004">
    <property type="protein sequence ID" value="KAL1560150.1"/>
    <property type="molecule type" value="Genomic_DNA"/>
</dbReference>
<feature type="transmembrane region" description="Helical" evidence="1">
    <location>
        <begin position="45"/>
        <end position="69"/>
    </location>
</feature>
<dbReference type="AlphaFoldDB" id="A0ABD1HVV4"/>
<feature type="transmembrane region" description="Helical" evidence="1">
    <location>
        <begin position="302"/>
        <end position="320"/>
    </location>
</feature>
<keyword evidence="1" id="KW-1133">Transmembrane helix</keyword>
<dbReference type="Proteomes" id="UP001567538">
    <property type="component" value="Unassembled WGS sequence"/>
</dbReference>
<dbReference type="Pfam" id="PF13968">
    <property type="entry name" value="DUF4220"/>
    <property type="match status" value="1"/>
</dbReference>
<feature type="transmembrane region" description="Helical" evidence="1">
    <location>
        <begin position="118"/>
        <end position="137"/>
    </location>
</feature>
<feature type="transmembrane region" description="Helical" evidence="1">
    <location>
        <begin position="332"/>
        <end position="355"/>
    </location>
</feature>
<sequence length="793" mass="91532">MIKMDMESLKKLWDTWDLRGFVLLSLCLQSFLILAAPLRKRTRSSWVILPLWSAYLLADWAANFAVGLISNSQSGKCPKDKDRTTNPDLLAFWAPFLLVHLGGPDTITAFALEDNELWLRHLLALIFQACAAGYVLYQTMPHNPLLIPTICMFVSGLIKYSERTMSLYRASLNRFRDSMLKDPDPGPDYAKIMDEYRSMREAKLPTRIETIDEPPRPDQAMNMVKRGRVEGTEAVLYAYHFFEIFKGLIVDLIFSSRDRNKSRGFFLERTPRDAFEVITIELNFMYDVLFTKVRVVYTKWGYLGRSVAFGLVIASLNLFYRVDKPDFLTPDVAITYTLLFGAIALDVIAFIKLITSNWLLVNINKLPDVNLEKPQRQTPEKPPPPAFLSMLTEFGLLKKLTRLMHRRWSGSVACFNLINYCLYSRQPEKEKIMDFFNLIPVFDEIRYVSSEKFTDQLRNHIFVELKKKSELADDLETAKEVSAARGDWALRVEHGDADLLSYVRGVDYDKSLLLWHIATEICWSIEKEQHKNKAARDPDPDPDEELFNTAQHREFSKLLSDYMLYLLVMQPTMMSAVAGIGQIRFRDTCAETKKFLEGSRKKKPRAWRVLTYALNRFSNCLLYLILALLAPVLSFIFSLFITIFLPLIPEEKIKKLDNMLRKYTCYAKTVDYLMGRKTVDEKQVDACIRIHEVNTEVDPVSIKGDRSKSVLFDGCRLAKELMKTDQKWEIMSRVWVEMLSYAAVRCRPNAHAQQLSKGGELITIVWLLMAHFGLGEEFQISEGHTRAKLIVDK</sequence>
<proteinExistence type="predicted"/>
<protein>
    <recommendedName>
        <fullName evidence="2">DUF4220 domain-containing protein</fullName>
    </recommendedName>
</protein>
<gene>
    <name evidence="3" type="ORF">AAHA92_10403</name>
</gene>
<evidence type="ECO:0000259" key="2">
    <source>
        <dbReference type="Pfam" id="PF13968"/>
    </source>
</evidence>
<dbReference type="InterPro" id="IPR025315">
    <property type="entry name" value="DUF4220"/>
</dbReference>
<dbReference type="PANTHER" id="PTHR31325">
    <property type="entry name" value="OS01G0798800 PROTEIN-RELATED"/>
    <property type="match status" value="1"/>
</dbReference>
<keyword evidence="4" id="KW-1185">Reference proteome</keyword>
<accession>A0ABD1HVV4</accession>
<comment type="caution">
    <text evidence="3">The sequence shown here is derived from an EMBL/GenBank/DDBJ whole genome shotgun (WGS) entry which is preliminary data.</text>
</comment>
<feature type="transmembrane region" description="Helical" evidence="1">
    <location>
        <begin position="90"/>
        <end position="112"/>
    </location>
</feature>
<feature type="transmembrane region" description="Helical" evidence="1">
    <location>
        <begin position="621"/>
        <end position="648"/>
    </location>
</feature>
<evidence type="ECO:0000313" key="4">
    <source>
        <dbReference type="Proteomes" id="UP001567538"/>
    </source>
</evidence>
<evidence type="ECO:0000313" key="3">
    <source>
        <dbReference type="EMBL" id="KAL1560150.1"/>
    </source>
</evidence>